<organism evidence="1 2">
    <name type="scientific">Nicotiana tabacum</name>
    <name type="common">Common tobacco</name>
    <dbReference type="NCBI Taxonomy" id="4097"/>
    <lineage>
        <taxon>Eukaryota</taxon>
        <taxon>Viridiplantae</taxon>
        <taxon>Streptophyta</taxon>
        <taxon>Embryophyta</taxon>
        <taxon>Tracheophyta</taxon>
        <taxon>Spermatophyta</taxon>
        <taxon>Magnoliopsida</taxon>
        <taxon>eudicotyledons</taxon>
        <taxon>Gunneridae</taxon>
        <taxon>Pentapetalae</taxon>
        <taxon>asterids</taxon>
        <taxon>lamiids</taxon>
        <taxon>Solanales</taxon>
        <taxon>Solanaceae</taxon>
        <taxon>Nicotianoideae</taxon>
        <taxon>Nicotianeae</taxon>
        <taxon>Nicotiana</taxon>
    </lineage>
</organism>
<name>A0AC58S597_TOBAC</name>
<gene>
    <name evidence="2" type="primary">LOC142165519</name>
</gene>
<reference evidence="1" key="1">
    <citation type="journal article" date="2014" name="Nat. Commun.">
        <title>The tobacco genome sequence and its comparison with those of tomato and potato.</title>
        <authorList>
            <person name="Sierro N."/>
            <person name="Battey J.N."/>
            <person name="Ouadi S."/>
            <person name="Bakaher N."/>
            <person name="Bovet L."/>
            <person name="Willig A."/>
            <person name="Goepfert S."/>
            <person name="Peitsch M.C."/>
            <person name="Ivanov N.V."/>
        </authorList>
    </citation>
    <scope>NUCLEOTIDE SEQUENCE [LARGE SCALE GENOMIC DNA]</scope>
</reference>
<sequence>MLPWAEFWYNTSFQTLAGVTPFQTLYGREPPTVARYILVSAASELVESYLLQRDEVLHILKHNLLKAQNRMKLFADKSRIDTSFEVGDWVYVKLKPFRQSTLRLQRDHKLGRRYFGPYQVLKRISSIVYRVELPESARIQFVFHICMLKRCVGTPDQQVTPLQLGDSNAFDDPTDSNLEGKVAF</sequence>
<accession>A0AC58S597</accession>
<keyword evidence="1" id="KW-1185">Reference proteome</keyword>
<reference evidence="2" key="2">
    <citation type="submission" date="2025-08" db="UniProtKB">
        <authorList>
            <consortium name="RefSeq"/>
        </authorList>
    </citation>
    <scope>IDENTIFICATION</scope>
    <source>
        <tissue evidence="2">Leaf</tissue>
    </source>
</reference>
<dbReference type="Proteomes" id="UP000790787">
    <property type="component" value="Chromosome 10"/>
</dbReference>
<proteinExistence type="predicted"/>
<evidence type="ECO:0000313" key="1">
    <source>
        <dbReference type="Proteomes" id="UP000790787"/>
    </source>
</evidence>
<protein>
    <submittedName>
        <fullName evidence="2">Uncharacterized protein LOC142165519</fullName>
    </submittedName>
</protein>
<dbReference type="RefSeq" id="XP_075080156.1">
    <property type="nucleotide sequence ID" value="XM_075224055.1"/>
</dbReference>
<evidence type="ECO:0000313" key="2">
    <source>
        <dbReference type="RefSeq" id="XP_075080156.1"/>
    </source>
</evidence>